<dbReference type="EMBL" id="ABFZ02000019">
    <property type="protein sequence ID" value="EDS15531.1"/>
    <property type="molecule type" value="Genomic_DNA"/>
</dbReference>
<evidence type="ECO:0000313" key="1">
    <source>
        <dbReference type="EMBL" id="EDS15531.1"/>
    </source>
</evidence>
<organism evidence="1 2">
    <name type="scientific">Bacteroides stercoris ATCC 43183</name>
    <dbReference type="NCBI Taxonomy" id="449673"/>
    <lineage>
        <taxon>Bacteria</taxon>
        <taxon>Pseudomonadati</taxon>
        <taxon>Bacteroidota</taxon>
        <taxon>Bacteroidia</taxon>
        <taxon>Bacteroidales</taxon>
        <taxon>Bacteroidaceae</taxon>
        <taxon>Bacteroides</taxon>
    </lineage>
</organism>
<dbReference type="HOGENOM" id="CLU_3196346_0_0_10"/>
<evidence type="ECO:0000313" key="2">
    <source>
        <dbReference type="Proteomes" id="UP000004713"/>
    </source>
</evidence>
<gene>
    <name evidence="1" type="ORF">BACSTE_02034</name>
</gene>
<comment type="caution">
    <text evidence="1">The sequence shown here is derived from an EMBL/GenBank/DDBJ whole genome shotgun (WGS) entry which is preliminary data.</text>
</comment>
<protein>
    <submittedName>
        <fullName evidence="1">Uncharacterized protein</fullName>
    </submittedName>
</protein>
<dbReference type="AlphaFoldDB" id="B0NQ16"/>
<sequence>MVSATHPNFLSNQHLFSNAVQMYGKLLDYANLSRIFFSVFLQEKR</sequence>
<name>B0NQ16_BACSE</name>
<dbReference type="Proteomes" id="UP000004713">
    <property type="component" value="Unassembled WGS sequence"/>
</dbReference>
<reference evidence="1 2" key="1">
    <citation type="submission" date="2007-11" db="EMBL/GenBank/DDBJ databases">
        <title>Draft genome sequence of Bacteroides stercoris(ATCC 43183).</title>
        <authorList>
            <person name="Sudarsanam P."/>
            <person name="Ley R."/>
            <person name="Guruge J."/>
            <person name="Turnbaugh P.J."/>
            <person name="Mahowald M."/>
            <person name="Liep D."/>
            <person name="Gordon J."/>
        </authorList>
    </citation>
    <scope>NUCLEOTIDE SEQUENCE [LARGE SCALE GENOMIC DNA]</scope>
    <source>
        <strain evidence="1 2">ATCC 43183</strain>
    </source>
</reference>
<accession>B0NQ16</accession>
<reference evidence="1 2" key="2">
    <citation type="submission" date="2007-11" db="EMBL/GenBank/DDBJ databases">
        <authorList>
            <person name="Fulton L."/>
            <person name="Clifton S."/>
            <person name="Fulton B."/>
            <person name="Xu J."/>
            <person name="Minx P."/>
            <person name="Pepin K.H."/>
            <person name="Johnson M."/>
            <person name="Thiruvilangam P."/>
            <person name="Bhonagiri V."/>
            <person name="Nash W.E."/>
            <person name="Mardis E.R."/>
            <person name="Wilson R.K."/>
        </authorList>
    </citation>
    <scope>NUCLEOTIDE SEQUENCE [LARGE SCALE GENOMIC DNA]</scope>
    <source>
        <strain evidence="1 2">ATCC 43183</strain>
    </source>
</reference>
<proteinExistence type="predicted"/>